<dbReference type="Gene3D" id="3.30.110.70">
    <property type="entry name" value="Hypothetical protein apc22750. Chain B"/>
    <property type="match status" value="1"/>
</dbReference>
<dbReference type="Pfam" id="PF01906">
    <property type="entry name" value="YbjQ_1"/>
    <property type="match status" value="1"/>
</dbReference>
<protein>
    <recommendedName>
        <fullName evidence="2">UPF0145 protein GCM10009830_13230</fullName>
    </recommendedName>
</protein>
<dbReference type="InterPro" id="IPR035439">
    <property type="entry name" value="UPF0145_dom_sf"/>
</dbReference>
<organism evidence="3 4">
    <name type="scientific">Glycomyces endophyticus</name>
    <dbReference type="NCBI Taxonomy" id="480996"/>
    <lineage>
        <taxon>Bacteria</taxon>
        <taxon>Bacillati</taxon>
        <taxon>Actinomycetota</taxon>
        <taxon>Actinomycetes</taxon>
        <taxon>Glycomycetales</taxon>
        <taxon>Glycomycetaceae</taxon>
        <taxon>Glycomyces</taxon>
    </lineage>
</organism>
<dbReference type="EMBL" id="BAAAQF010000004">
    <property type="protein sequence ID" value="GAA1668796.1"/>
    <property type="molecule type" value="Genomic_DNA"/>
</dbReference>
<reference evidence="3 4" key="1">
    <citation type="journal article" date="2019" name="Int. J. Syst. Evol. Microbiol.">
        <title>The Global Catalogue of Microorganisms (GCM) 10K type strain sequencing project: providing services to taxonomists for standard genome sequencing and annotation.</title>
        <authorList>
            <consortium name="The Broad Institute Genomics Platform"/>
            <consortium name="The Broad Institute Genome Sequencing Center for Infectious Disease"/>
            <person name="Wu L."/>
            <person name="Ma J."/>
        </authorList>
    </citation>
    <scope>NUCLEOTIDE SEQUENCE [LARGE SCALE GENOMIC DNA]</scope>
    <source>
        <strain evidence="3 4">JCM 16001</strain>
    </source>
</reference>
<accession>A0ABN2GC38</accession>
<sequence>MPHTVNRMDYVGEFGGANPTASGFVVTTTEHVAGYEVLEAHGEVFGLTVRSRNMFSDIGSGFKSILGGELKGLTKALAASREEALTRMIDQAKTLGANGVVMMRFDVSDARDMGTEVCAYGTAVTVRKLS</sequence>
<comment type="caution">
    <text evidence="3">The sequence shown here is derived from an EMBL/GenBank/DDBJ whole genome shotgun (WGS) entry which is preliminary data.</text>
</comment>
<dbReference type="HAMAP" id="MF_00338">
    <property type="entry name" value="UPF0145"/>
    <property type="match status" value="1"/>
</dbReference>
<dbReference type="PANTHER" id="PTHR34068:SF2">
    <property type="entry name" value="UPF0145 PROTEIN SCO3412"/>
    <property type="match status" value="1"/>
</dbReference>
<keyword evidence="4" id="KW-1185">Reference proteome</keyword>
<name>A0ABN2GC38_9ACTN</name>
<dbReference type="SUPFAM" id="SSF117782">
    <property type="entry name" value="YbjQ-like"/>
    <property type="match status" value="1"/>
</dbReference>
<evidence type="ECO:0000313" key="3">
    <source>
        <dbReference type="EMBL" id="GAA1668796.1"/>
    </source>
</evidence>
<dbReference type="PANTHER" id="PTHR34068">
    <property type="entry name" value="UPF0145 PROTEIN YBJQ"/>
    <property type="match status" value="1"/>
</dbReference>
<evidence type="ECO:0000256" key="2">
    <source>
        <dbReference type="HAMAP-Rule" id="MF_00338"/>
    </source>
</evidence>
<proteinExistence type="inferred from homology"/>
<comment type="similarity">
    <text evidence="1 2">Belongs to the UPF0145 family.</text>
</comment>
<dbReference type="InterPro" id="IPR002765">
    <property type="entry name" value="UPF0145_YbjQ-like"/>
</dbReference>
<dbReference type="Proteomes" id="UP001499851">
    <property type="component" value="Unassembled WGS sequence"/>
</dbReference>
<evidence type="ECO:0000256" key="1">
    <source>
        <dbReference type="ARBA" id="ARBA00010751"/>
    </source>
</evidence>
<evidence type="ECO:0000313" key="4">
    <source>
        <dbReference type="Proteomes" id="UP001499851"/>
    </source>
</evidence>
<gene>
    <name evidence="3" type="ORF">GCM10009830_13230</name>
</gene>